<dbReference type="GO" id="GO:0097588">
    <property type="term" value="P:archaeal or bacterial-type flagellum-dependent cell motility"/>
    <property type="evidence" value="ECO:0007669"/>
    <property type="project" value="InterPro"/>
</dbReference>
<dbReference type="RefSeq" id="WP_008417581.1">
    <property type="nucleotide sequence ID" value="NC_014297.1"/>
</dbReference>
<dbReference type="Pfam" id="PF01917">
    <property type="entry name" value="Flagellin_arch-type"/>
    <property type="match status" value="1"/>
</dbReference>
<evidence type="ECO:0000313" key="3">
    <source>
        <dbReference type="EMBL" id="ELY34963.1"/>
    </source>
</evidence>
<evidence type="ECO:0000313" key="5">
    <source>
        <dbReference type="Proteomes" id="UP000011645"/>
    </source>
</evidence>
<keyword evidence="1" id="KW-0472">Membrane</keyword>
<dbReference type="GO" id="GO:0005198">
    <property type="term" value="F:structural molecule activity"/>
    <property type="evidence" value="ECO:0007669"/>
    <property type="project" value="InterPro"/>
</dbReference>
<dbReference type="eggNOG" id="arCOG01824">
    <property type="taxonomic scope" value="Archaea"/>
</dbReference>
<evidence type="ECO:0000256" key="1">
    <source>
        <dbReference type="SAM" id="Phobius"/>
    </source>
</evidence>
<dbReference type="Proteomes" id="UP000011645">
    <property type="component" value="Unassembled WGS sequence"/>
</dbReference>
<keyword evidence="5" id="KW-1185">Reference proteome</keyword>
<gene>
    <name evidence="2" type="ordered locus">HacjB3_08190</name>
    <name evidence="3" type="ORF">C497_14527</name>
</gene>
<reference evidence="3 5" key="2">
    <citation type="journal article" date="2014" name="PLoS Genet.">
        <title>Phylogenetically driven sequencing of extremely halophilic archaea reveals strategies for static and dynamic osmo-response.</title>
        <authorList>
            <person name="Becker E.A."/>
            <person name="Seitzer P.M."/>
            <person name="Tritt A."/>
            <person name="Larsen D."/>
            <person name="Krusor M."/>
            <person name="Yao A.I."/>
            <person name="Wu D."/>
            <person name="Madern D."/>
            <person name="Eisen J.A."/>
            <person name="Darling A.E."/>
            <person name="Facciotti M.T."/>
        </authorList>
    </citation>
    <scope>NUCLEOTIDE SEQUENCE [LARGE SCALE GENOMIC DNA]</scope>
    <source>
        <strain evidence="3">B3</strain>
        <strain evidence="5">DSM 18796 / CECT 7217 / JCM 14584 / KCTC 4019 / B3</strain>
    </source>
</reference>
<protein>
    <submittedName>
        <fullName evidence="2">Fla cluster protein flaF</fullName>
    </submittedName>
</protein>
<dbReference type="AlphaFoldDB" id="D8J2R4"/>
<dbReference type="Proteomes" id="UP000000390">
    <property type="component" value="Chromosome"/>
</dbReference>
<feature type="transmembrane region" description="Helical" evidence="1">
    <location>
        <begin position="6"/>
        <end position="27"/>
    </location>
</feature>
<sequence length="148" mass="15204">MGFSVSGSTVVILIGCLIAFSVIFTVATDSFDRVTTAQDEHADRLLDRQNTAIEIGDATRNGTALSVSVTNTGSTALSIDRTDLLVDGEYVTTDPAVIDASGNVTAETNLWVPGETLAYELESNATSVKVVTEGGVAATATVDDSGGA</sequence>
<dbReference type="HOGENOM" id="CLU_145174_0_0_2"/>
<name>D8J2R4_HALJB</name>
<dbReference type="PANTHER" id="PTHR42200">
    <property type="entry name" value="ARCHAEAL FLAGELLA-RELATED PROTEIN F-RELATED"/>
    <property type="match status" value="1"/>
</dbReference>
<dbReference type="KEGG" id="hje:HacjB3_08190"/>
<evidence type="ECO:0000313" key="4">
    <source>
        <dbReference type="Proteomes" id="UP000000390"/>
    </source>
</evidence>
<proteinExistence type="predicted"/>
<dbReference type="InterPro" id="IPR002774">
    <property type="entry name" value="Flagellin_arc-type"/>
</dbReference>
<dbReference type="EMBL" id="AOHV01000038">
    <property type="protein sequence ID" value="ELY34963.1"/>
    <property type="molecule type" value="Genomic_DNA"/>
</dbReference>
<keyword evidence="1" id="KW-0812">Transmembrane</keyword>
<organism evidence="2 4">
    <name type="scientific">Halalkalicoccus jeotgali (strain DSM 18796 / CECT 7217 / JCM 14584 / KCTC 4019 / B3)</name>
    <dbReference type="NCBI Taxonomy" id="795797"/>
    <lineage>
        <taxon>Archaea</taxon>
        <taxon>Methanobacteriati</taxon>
        <taxon>Methanobacteriota</taxon>
        <taxon>Stenosarchaea group</taxon>
        <taxon>Halobacteria</taxon>
        <taxon>Halobacteriales</taxon>
        <taxon>Halococcaceae</taxon>
        <taxon>Halalkalicoccus</taxon>
    </lineage>
</organism>
<dbReference type="PATRIC" id="fig|795797.18.peg.1631"/>
<keyword evidence="1" id="KW-1133">Transmembrane helix</keyword>
<dbReference type="STRING" id="795797.HacjB3_08190"/>
<accession>D8J2R4</accession>
<dbReference type="EMBL" id="CP002062">
    <property type="protein sequence ID" value="ADJ15021.1"/>
    <property type="molecule type" value="Genomic_DNA"/>
</dbReference>
<dbReference type="OrthoDB" id="62189at2157"/>
<evidence type="ECO:0000313" key="2">
    <source>
        <dbReference type="EMBL" id="ADJ15021.1"/>
    </source>
</evidence>
<dbReference type="GeneID" id="9419438"/>
<dbReference type="PANTHER" id="PTHR42200:SF2">
    <property type="entry name" value="ARCHAEAL FLAGELLA-RELATED PROTEIN F"/>
    <property type="match status" value="1"/>
</dbReference>
<reference evidence="2 4" key="1">
    <citation type="journal article" date="2010" name="J. Bacteriol.">
        <title>Complete genome sequence of Halalkalicoccus jeotgali B3(T), an extremely halophilic archaeon.</title>
        <authorList>
            <person name="Roh S.W."/>
            <person name="Nam Y.D."/>
            <person name="Nam S.H."/>
            <person name="Choi S.H."/>
            <person name="Park H.S."/>
            <person name="Bae J.W."/>
        </authorList>
    </citation>
    <scope>NUCLEOTIDE SEQUENCE [LARGE SCALE GENOMIC DNA]</scope>
    <source>
        <strain evidence="2">B3</strain>
        <strain evidence="4">DSM 18796 / CECT 7217 / JCM 14584 / KCTC 4019 / B3</strain>
    </source>
</reference>